<proteinExistence type="predicted"/>
<sequence>MIEVKSDHWIAIEISKSDTLEKLRTDLAKFAAFRLAQMVDGIYTECLFITAGDTNSLKETGRANKVDVMSVNEFAGKFIGKDEYVYIRNSQKFGSAVDPDTGGKDNAAFAEVGYILSNTGSAVDITNVADKVANRKKAILIGEFGSGKSRCVQEVFLALSKADDMFPTVAINLRECWGLQSFDLIIRSHLESLGLSKMADNLIKLALAGKVRFLLDGFDEIGSQSWTGEIERLKDLRRRSLKGVFDLIAKCGTGGVLITGREHYFSSNDEMLDCLGLEAGQVEIIECRDEFSEAELQHYLTSNSIMVDVPSWMPRKPLICQLFSKLPSSELNSISDDAVDEVDFFEKFLDAICLRERRIHPSIDDKVLKAVLLNLADKSREKLSLPEQITPEDINRSFFEVSGLTPLDESAIMLQRLPYLGRTGTDNANRIFIDDYAKSGLRGLSLCEHIYVSDKRISSTPWKGALGEFGSRVVCSRVSNWNDAYKYGAYCAKYGNSQVAADIVTSRLAGDDATISFLGVRVENAHFDVLDFSGSEIINLNIESCSVDEIKITEAEFKKCSFRDVIGDRVLGVGSHARLPDCFQKCDFSAYDQADNAARISELPLTNAQKTILSLIKKLFFQRGRGRKEEGLLRGAEDYWERKTAASFLSYALTNGIVIEAKGNEGKIFVPQRRHTRRMANIMERMGSCGDVIWTLAG</sequence>
<dbReference type="Gene3D" id="3.40.50.300">
    <property type="entry name" value="P-loop containing nucleotide triphosphate hydrolases"/>
    <property type="match status" value="1"/>
</dbReference>
<keyword evidence="2" id="KW-1185">Reference proteome</keyword>
<dbReference type="Proteomes" id="UP001549047">
    <property type="component" value="Unassembled WGS sequence"/>
</dbReference>
<organism evidence="1 2">
    <name type="scientific">Rhizobium aquaticum</name>
    <dbReference type="NCBI Taxonomy" id="1549636"/>
    <lineage>
        <taxon>Bacteria</taxon>
        <taxon>Pseudomonadati</taxon>
        <taxon>Pseudomonadota</taxon>
        <taxon>Alphaproteobacteria</taxon>
        <taxon>Hyphomicrobiales</taxon>
        <taxon>Rhizobiaceae</taxon>
        <taxon>Rhizobium/Agrobacterium group</taxon>
        <taxon>Rhizobium</taxon>
    </lineage>
</organism>
<dbReference type="RefSeq" id="WP_354557641.1">
    <property type="nucleotide sequence ID" value="NZ_JBEPMB010000006.1"/>
</dbReference>
<evidence type="ECO:0000313" key="2">
    <source>
        <dbReference type="Proteomes" id="UP001549047"/>
    </source>
</evidence>
<dbReference type="EMBL" id="JBEPMB010000006">
    <property type="protein sequence ID" value="MET3615151.1"/>
    <property type="molecule type" value="Genomic_DNA"/>
</dbReference>
<dbReference type="Gene3D" id="2.160.20.80">
    <property type="entry name" value="E3 ubiquitin-protein ligase SopA"/>
    <property type="match status" value="1"/>
</dbReference>
<protein>
    <recommendedName>
        <fullName evidence="3">NACHT domain-containing protein</fullName>
    </recommendedName>
</protein>
<comment type="caution">
    <text evidence="1">The sequence shown here is derived from an EMBL/GenBank/DDBJ whole genome shotgun (WGS) entry which is preliminary data.</text>
</comment>
<evidence type="ECO:0008006" key="3">
    <source>
        <dbReference type="Google" id="ProtNLM"/>
    </source>
</evidence>
<accession>A0ABV2J347</accession>
<evidence type="ECO:0000313" key="1">
    <source>
        <dbReference type="EMBL" id="MET3615151.1"/>
    </source>
</evidence>
<reference evidence="1 2" key="1">
    <citation type="submission" date="2024-06" db="EMBL/GenBank/DDBJ databases">
        <title>Genomic Encyclopedia of Type Strains, Phase IV (KMG-IV): sequencing the most valuable type-strain genomes for metagenomic binning, comparative biology and taxonomic classification.</title>
        <authorList>
            <person name="Goeker M."/>
        </authorList>
    </citation>
    <scope>NUCLEOTIDE SEQUENCE [LARGE SCALE GENOMIC DNA]</scope>
    <source>
        <strain evidence="1 2">DSM 29780</strain>
    </source>
</reference>
<name>A0ABV2J347_9HYPH</name>
<gene>
    <name evidence="1" type="ORF">ABID16_003494</name>
</gene>
<dbReference type="InterPro" id="IPR027417">
    <property type="entry name" value="P-loop_NTPase"/>
</dbReference>